<evidence type="ECO:0000256" key="15">
    <source>
        <dbReference type="PROSITE-ProRule" id="PRU00076"/>
    </source>
</evidence>
<dbReference type="AlphaFoldDB" id="A0A2G9I3T9"/>
<evidence type="ECO:0000313" key="22">
    <source>
        <dbReference type="Proteomes" id="UP000231279"/>
    </source>
</evidence>
<dbReference type="Proteomes" id="UP000231279">
    <property type="component" value="Unassembled WGS sequence"/>
</dbReference>
<dbReference type="GO" id="GO:0005524">
    <property type="term" value="F:ATP binding"/>
    <property type="evidence" value="ECO:0007669"/>
    <property type="project" value="UniProtKB-KW"/>
</dbReference>
<evidence type="ECO:0000256" key="8">
    <source>
        <dbReference type="ARBA" id="ARBA00022741"/>
    </source>
</evidence>
<feature type="domain" description="EGF-like" evidence="20">
    <location>
        <begin position="286"/>
        <end position="318"/>
    </location>
</feature>
<dbReference type="SMART" id="SM00181">
    <property type="entry name" value="EGF"/>
    <property type="match status" value="2"/>
</dbReference>
<evidence type="ECO:0000256" key="12">
    <source>
        <dbReference type="ARBA" id="ARBA00023136"/>
    </source>
</evidence>
<dbReference type="PANTHER" id="PTHR27005">
    <property type="entry name" value="WALL-ASSOCIATED RECEPTOR KINASE-LIKE 21"/>
    <property type="match status" value="1"/>
</dbReference>
<dbReference type="PROSITE" id="PS50026">
    <property type="entry name" value="EGF_3"/>
    <property type="match status" value="1"/>
</dbReference>
<dbReference type="InterPro" id="IPR001245">
    <property type="entry name" value="Ser-Thr/Tyr_kinase_cat_dom"/>
</dbReference>
<feature type="disulfide bond" evidence="15">
    <location>
        <begin position="290"/>
        <end position="300"/>
    </location>
</feature>
<keyword evidence="11 17" id="KW-1133">Transmembrane helix</keyword>
<name>A0A2G9I3T9_9LAMI</name>
<dbReference type="PANTHER" id="PTHR27005:SF283">
    <property type="entry name" value="OS02G0633066 PROTEIN"/>
    <property type="match status" value="1"/>
</dbReference>
<dbReference type="InterPro" id="IPR011009">
    <property type="entry name" value="Kinase-like_dom_sf"/>
</dbReference>
<dbReference type="GO" id="GO:0004674">
    <property type="term" value="F:protein serine/threonine kinase activity"/>
    <property type="evidence" value="ECO:0007669"/>
    <property type="project" value="UniProtKB-KW"/>
</dbReference>
<dbReference type="InterPro" id="IPR000719">
    <property type="entry name" value="Prot_kinase_dom"/>
</dbReference>
<dbReference type="EMBL" id="NKXS01000418">
    <property type="protein sequence ID" value="PIN24426.1"/>
    <property type="molecule type" value="Genomic_DNA"/>
</dbReference>
<evidence type="ECO:0000256" key="1">
    <source>
        <dbReference type="ARBA" id="ARBA00004479"/>
    </source>
</evidence>
<dbReference type="InterPro" id="IPR013695">
    <property type="entry name" value="WAK"/>
</dbReference>
<evidence type="ECO:0000256" key="16">
    <source>
        <dbReference type="SAM" id="MobiDB-lite"/>
    </source>
</evidence>
<dbReference type="Pfam" id="PF07714">
    <property type="entry name" value="PK_Tyr_Ser-Thr"/>
    <property type="match status" value="1"/>
</dbReference>
<keyword evidence="4 21" id="KW-0808">Transferase</keyword>
<dbReference type="SMART" id="SM00179">
    <property type="entry name" value="EGF_CA"/>
    <property type="match status" value="1"/>
</dbReference>
<dbReference type="SUPFAM" id="SSF57196">
    <property type="entry name" value="EGF/Laminin"/>
    <property type="match status" value="1"/>
</dbReference>
<dbReference type="InterPro" id="IPR025287">
    <property type="entry name" value="WAK_GUB"/>
</dbReference>
<dbReference type="CDD" id="cd00054">
    <property type="entry name" value="EGF_CA"/>
    <property type="match status" value="1"/>
</dbReference>
<evidence type="ECO:0000259" key="20">
    <source>
        <dbReference type="PROSITE" id="PS50026"/>
    </source>
</evidence>
<dbReference type="OrthoDB" id="283575at2759"/>
<keyword evidence="9 21" id="KW-0418">Kinase</keyword>
<dbReference type="Pfam" id="PF13947">
    <property type="entry name" value="GUB_WAK_bind"/>
    <property type="match status" value="1"/>
</dbReference>
<evidence type="ECO:0000256" key="6">
    <source>
        <dbReference type="ARBA" id="ARBA00022729"/>
    </source>
</evidence>
<dbReference type="Gene3D" id="2.10.25.10">
    <property type="entry name" value="Laminin"/>
    <property type="match status" value="2"/>
</dbReference>
<keyword evidence="7" id="KW-0677">Repeat</keyword>
<organism evidence="21 22">
    <name type="scientific">Handroanthus impetiginosus</name>
    <dbReference type="NCBI Taxonomy" id="429701"/>
    <lineage>
        <taxon>Eukaryota</taxon>
        <taxon>Viridiplantae</taxon>
        <taxon>Streptophyta</taxon>
        <taxon>Embryophyta</taxon>
        <taxon>Tracheophyta</taxon>
        <taxon>Spermatophyta</taxon>
        <taxon>Magnoliopsida</taxon>
        <taxon>eudicotyledons</taxon>
        <taxon>Gunneridae</taxon>
        <taxon>Pentapetalae</taxon>
        <taxon>asterids</taxon>
        <taxon>lamiids</taxon>
        <taxon>Lamiales</taxon>
        <taxon>Bignoniaceae</taxon>
        <taxon>Crescentiina</taxon>
        <taxon>Tabebuia alliance</taxon>
        <taxon>Handroanthus</taxon>
    </lineage>
</organism>
<evidence type="ECO:0000313" key="21">
    <source>
        <dbReference type="EMBL" id="PIN24426.1"/>
    </source>
</evidence>
<sequence length="704" mass="77957">MISKSILVTIILLLATQINSELLPKTDCPTSCGNLSIPFPFGTTSDCSLNNSFLIFCNHSYNPPKPFLNLGSNEVLEISLDGLLKVSSPVASDCYDDSGAQINGTISELISSEFPISSTRNKFTAVGCDAYAFVQGSKEWKQMSGGCVSWCDSIDSVVDGTCSGIGCCQTSIPKGVKDILVDIRSFRNHTTVKGFNPCGHAFVVEAKAFEFSSADLKYLQNRKTVPVILDWSVGNVTCEEARKNLSRYACRAKNSECSDSRNGFGYRCNCLTGFQGNPYLVNGCEDIDECSSLKPCEGKCKNLPGNYSCSCPNGFEGDGKKDGVGCHPKSQKVNASTFFYVASGIFVPAVGISWIFWRRKQKKVVKLRQKLFERNGGLILENMLSRQRTLQVFTAEDLKSTTNNYDEYQILPGDDHYGTIYTGLLPNQVNRRVTIKKFEALDVDNLDVFISKLVTLSQINHRNMVKLIGCCLETQVPLLIYEFISTETLFHYIHDNLLSWDIRLRIAAETAGALAYMHSAVPHGPLIHGNLNSSSIFLHHDCTAKVGNFAFPISETFHAPLHLDEISSLDPEYSIYDRLSVKSDVYSFGVVLAELLTGKKVISFDRIKGDVHVSEYFASLPSEDDLIQILDPRLVAEGKIEQLKGVAKLAQQCLSNSSLDRPTMREVVIALEDVKRRNSGSTTISSNARRETTSRRVVRRNRSF</sequence>
<comment type="caution">
    <text evidence="21">The sequence shown here is derived from an EMBL/GenBank/DDBJ whole genome shotgun (WGS) entry which is preliminary data.</text>
</comment>
<comment type="caution">
    <text evidence="15">Lacks conserved residue(s) required for the propagation of feature annotation.</text>
</comment>
<dbReference type="InterPro" id="IPR000742">
    <property type="entry name" value="EGF"/>
</dbReference>
<keyword evidence="2 21" id="KW-0723">Serine/threonine-protein kinase</keyword>
<dbReference type="SMART" id="SM00220">
    <property type="entry name" value="S_TKc"/>
    <property type="match status" value="1"/>
</dbReference>
<evidence type="ECO:0000256" key="11">
    <source>
        <dbReference type="ARBA" id="ARBA00022989"/>
    </source>
</evidence>
<dbReference type="InterPro" id="IPR000152">
    <property type="entry name" value="EGF-type_Asp/Asn_hydroxyl_site"/>
</dbReference>
<keyword evidence="14" id="KW-0325">Glycoprotein</keyword>
<dbReference type="Pfam" id="PF08488">
    <property type="entry name" value="WAK"/>
    <property type="match status" value="1"/>
</dbReference>
<evidence type="ECO:0000256" key="10">
    <source>
        <dbReference type="ARBA" id="ARBA00022840"/>
    </source>
</evidence>
<protein>
    <submittedName>
        <fullName evidence="21">Serine/threonine protein kinase</fullName>
        <ecNumber evidence="21">2.7.11.1</ecNumber>
    </submittedName>
</protein>
<evidence type="ECO:0000256" key="5">
    <source>
        <dbReference type="ARBA" id="ARBA00022692"/>
    </source>
</evidence>
<keyword evidence="5 17" id="KW-0812">Transmembrane</keyword>
<evidence type="ECO:0000256" key="3">
    <source>
        <dbReference type="ARBA" id="ARBA00022536"/>
    </source>
</evidence>
<keyword evidence="13 15" id="KW-1015">Disulfide bond</keyword>
<feature type="transmembrane region" description="Helical" evidence="17">
    <location>
        <begin position="338"/>
        <end position="357"/>
    </location>
</feature>
<dbReference type="PROSITE" id="PS50011">
    <property type="entry name" value="PROTEIN_KINASE_DOM"/>
    <property type="match status" value="1"/>
</dbReference>
<dbReference type="PROSITE" id="PS01187">
    <property type="entry name" value="EGF_CA"/>
    <property type="match status" value="1"/>
</dbReference>
<evidence type="ECO:0000256" key="14">
    <source>
        <dbReference type="ARBA" id="ARBA00023180"/>
    </source>
</evidence>
<dbReference type="Gene3D" id="1.10.510.10">
    <property type="entry name" value="Transferase(Phosphotransferase) domain 1"/>
    <property type="match status" value="1"/>
</dbReference>
<dbReference type="PROSITE" id="PS00010">
    <property type="entry name" value="ASX_HYDROXYL"/>
    <property type="match status" value="1"/>
</dbReference>
<dbReference type="GO" id="GO:0007166">
    <property type="term" value="P:cell surface receptor signaling pathway"/>
    <property type="evidence" value="ECO:0007669"/>
    <property type="project" value="InterPro"/>
</dbReference>
<evidence type="ECO:0000256" key="7">
    <source>
        <dbReference type="ARBA" id="ARBA00022737"/>
    </source>
</evidence>
<dbReference type="FunFam" id="2.10.25.10:FF:000628">
    <property type="entry name" value="Wall-associated receptor kinase 2"/>
    <property type="match status" value="1"/>
</dbReference>
<evidence type="ECO:0000256" key="13">
    <source>
        <dbReference type="ARBA" id="ARBA00023157"/>
    </source>
</evidence>
<reference evidence="22" key="1">
    <citation type="journal article" date="2018" name="Gigascience">
        <title>Genome assembly of the Pink Ipe (Handroanthus impetiginosus, Bignoniaceae), a highly valued, ecologically keystone Neotropical timber forest tree.</title>
        <authorList>
            <person name="Silva-Junior O.B."/>
            <person name="Grattapaglia D."/>
            <person name="Novaes E."/>
            <person name="Collevatti R.G."/>
        </authorList>
    </citation>
    <scope>NUCLEOTIDE SEQUENCE [LARGE SCALE GENOMIC DNA]</scope>
    <source>
        <strain evidence="22">cv. UFG-1</strain>
    </source>
</reference>
<keyword evidence="22" id="KW-1185">Reference proteome</keyword>
<comment type="subcellular location">
    <subcellularLocation>
        <location evidence="1">Membrane</location>
        <topology evidence="1">Single-pass type I membrane protein</topology>
    </subcellularLocation>
</comment>
<dbReference type="Gene3D" id="3.30.200.20">
    <property type="entry name" value="Phosphorylase Kinase, domain 1"/>
    <property type="match status" value="1"/>
</dbReference>
<dbReference type="STRING" id="429701.A0A2G9I3T9"/>
<accession>A0A2G9I3T9</accession>
<dbReference type="FunFam" id="2.10.25.10:FF:000038">
    <property type="entry name" value="Fibrillin 2"/>
    <property type="match status" value="1"/>
</dbReference>
<dbReference type="SUPFAM" id="SSF56112">
    <property type="entry name" value="Protein kinase-like (PK-like)"/>
    <property type="match status" value="1"/>
</dbReference>
<gene>
    <name evidence="21" type="ORF">CDL12_02848</name>
</gene>
<feature type="region of interest" description="Disordered" evidence="16">
    <location>
        <begin position="680"/>
        <end position="704"/>
    </location>
</feature>
<dbReference type="InterPro" id="IPR045274">
    <property type="entry name" value="WAK-like"/>
</dbReference>
<feature type="domain" description="Protein kinase" evidence="19">
    <location>
        <begin position="406"/>
        <end position="674"/>
    </location>
</feature>
<evidence type="ECO:0000256" key="9">
    <source>
        <dbReference type="ARBA" id="ARBA00022777"/>
    </source>
</evidence>
<dbReference type="GO" id="GO:0005886">
    <property type="term" value="C:plasma membrane"/>
    <property type="evidence" value="ECO:0007669"/>
    <property type="project" value="TreeGrafter"/>
</dbReference>
<keyword evidence="8" id="KW-0547">Nucleotide-binding</keyword>
<keyword evidence="6 18" id="KW-0732">Signal</keyword>
<evidence type="ECO:0000256" key="17">
    <source>
        <dbReference type="SAM" id="Phobius"/>
    </source>
</evidence>
<dbReference type="GO" id="GO:0005509">
    <property type="term" value="F:calcium ion binding"/>
    <property type="evidence" value="ECO:0007669"/>
    <property type="project" value="InterPro"/>
</dbReference>
<dbReference type="GO" id="GO:0030247">
    <property type="term" value="F:polysaccharide binding"/>
    <property type="evidence" value="ECO:0007669"/>
    <property type="project" value="InterPro"/>
</dbReference>
<feature type="signal peptide" evidence="18">
    <location>
        <begin position="1"/>
        <end position="20"/>
    </location>
</feature>
<dbReference type="InterPro" id="IPR001881">
    <property type="entry name" value="EGF-like_Ca-bd_dom"/>
</dbReference>
<evidence type="ECO:0000256" key="2">
    <source>
        <dbReference type="ARBA" id="ARBA00022527"/>
    </source>
</evidence>
<keyword evidence="3 15" id="KW-0245">EGF-like domain</keyword>
<keyword evidence="10" id="KW-0067">ATP-binding</keyword>
<evidence type="ECO:0000256" key="4">
    <source>
        <dbReference type="ARBA" id="ARBA00022679"/>
    </source>
</evidence>
<dbReference type="EC" id="2.7.11.1" evidence="21"/>
<evidence type="ECO:0000259" key="19">
    <source>
        <dbReference type="PROSITE" id="PS50011"/>
    </source>
</evidence>
<dbReference type="InterPro" id="IPR018097">
    <property type="entry name" value="EGF_Ca-bd_CS"/>
</dbReference>
<evidence type="ECO:0000256" key="18">
    <source>
        <dbReference type="SAM" id="SignalP"/>
    </source>
</evidence>
<feature type="chain" id="PRO_5013728768" evidence="18">
    <location>
        <begin position="21"/>
        <end position="704"/>
    </location>
</feature>
<proteinExistence type="predicted"/>
<keyword evidence="12 17" id="KW-0472">Membrane</keyword>